<dbReference type="GO" id="GO:0015288">
    <property type="term" value="F:porin activity"/>
    <property type="evidence" value="ECO:0007669"/>
    <property type="project" value="TreeGrafter"/>
</dbReference>
<name>A0A5C8J071_9BACT</name>
<comment type="similarity">
    <text evidence="2">Belongs to the outer membrane factor (OMF) (TC 1.B.17) family.</text>
</comment>
<dbReference type="Proteomes" id="UP000321926">
    <property type="component" value="Unassembled WGS sequence"/>
</dbReference>
<dbReference type="PANTHER" id="PTHR30026:SF20">
    <property type="entry name" value="OUTER MEMBRANE PROTEIN TOLC"/>
    <property type="match status" value="1"/>
</dbReference>
<protein>
    <submittedName>
        <fullName evidence="8">TolC family protein</fullName>
    </submittedName>
</protein>
<evidence type="ECO:0000256" key="3">
    <source>
        <dbReference type="ARBA" id="ARBA00022448"/>
    </source>
</evidence>
<evidence type="ECO:0000256" key="2">
    <source>
        <dbReference type="ARBA" id="ARBA00007613"/>
    </source>
</evidence>
<reference evidence="8 9" key="1">
    <citation type="submission" date="2019-08" db="EMBL/GenBank/DDBJ databases">
        <authorList>
            <person name="Shi S."/>
        </authorList>
    </citation>
    <scope>NUCLEOTIDE SEQUENCE [LARGE SCALE GENOMIC DNA]</scope>
    <source>
        <strain evidence="8 9">GY10130</strain>
    </source>
</reference>
<dbReference type="AlphaFoldDB" id="A0A5C8J071"/>
<keyword evidence="9" id="KW-1185">Reference proteome</keyword>
<dbReference type="InterPro" id="IPR003423">
    <property type="entry name" value="OMP_efflux"/>
</dbReference>
<keyword evidence="3" id="KW-0813">Transport</keyword>
<evidence type="ECO:0000313" key="9">
    <source>
        <dbReference type="Proteomes" id="UP000321926"/>
    </source>
</evidence>
<evidence type="ECO:0000256" key="6">
    <source>
        <dbReference type="ARBA" id="ARBA00023136"/>
    </source>
</evidence>
<dbReference type="OrthoDB" id="367883at2"/>
<dbReference type="SUPFAM" id="SSF56954">
    <property type="entry name" value="Outer membrane efflux proteins (OEP)"/>
    <property type="match status" value="1"/>
</dbReference>
<gene>
    <name evidence="8" type="ORF">FVR03_21635</name>
</gene>
<comment type="subcellular location">
    <subcellularLocation>
        <location evidence="1">Cell outer membrane</location>
    </subcellularLocation>
</comment>
<evidence type="ECO:0000256" key="4">
    <source>
        <dbReference type="ARBA" id="ARBA00022452"/>
    </source>
</evidence>
<accession>A0A5C8J071</accession>
<dbReference type="InterPro" id="IPR051906">
    <property type="entry name" value="TolC-like"/>
</dbReference>
<dbReference type="Pfam" id="PF02321">
    <property type="entry name" value="OEP"/>
    <property type="match status" value="2"/>
</dbReference>
<keyword evidence="5" id="KW-0812">Transmembrane</keyword>
<evidence type="ECO:0000313" key="8">
    <source>
        <dbReference type="EMBL" id="TXK26569.1"/>
    </source>
</evidence>
<dbReference type="Gene3D" id="1.20.1600.10">
    <property type="entry name" value="Outer membrane efflux proteins (OEP)"/>
    <property type="match status" value="1"/>
</dbReference>
<dbReference type="PANTHER" id="PTHR30026">
    <property type="entry name" value="OUTER MEMBRANE PROTEIN TOLC"/>
    <property type="match status" value="1"/>
</dbReference>
<dbReference type="GO" id="GO:1990281">
    <property type="term" value="C:efflux pump complex"/>
    <property type="evidence" value="ECO:0007669"/>
    <property type="project" value="TreeGrafter"/>
</dbReference>
<dbReference type="GO" id="GO:0009279">
    <property type="term" value="C:cell outer membrane"/>
    <property type="evidence" value="ECO:0007669"/>
    <property type="project" value="UniProtKB-SubCell"/>
</dbReference>
<sequence>MNLLTCMRPILLGLLLYPTLLLAQQNRNTGAQPLTLQDCISFALTNEPNVKQAAIDEAIGDREIAANLSGWLPQISAQFAATHNIQRPVFVINDNVNRVGQNYTSNILLQAEQTLFSNNLLLASRAARYTRLQLDQNTIDNKIETVVQVSKAFYDILLTQEQQRILDENIARQEKQYNDARSRFEVGLVDKTDYQRASISLSNSRSDRKRTQESIKAKTALLKQLMGYAVEADLTITSDYEQMELEALLDTTQQLNVATRIEFQQLQTQKQFLKLNTSFYKWNFIPNVSAFINYNPQFFSNNLGDLYNQKIPTSAVGLQAAIPIFQGTQRLQNLKIARLQEERLEVDEENIRKIINTEYQTALANYKSEFTDWLTLRDNAAVAEEVYNIIKLQYDEGVKAYVDLVVAETDLKSAQLNYYNALFRVLASKLDYQRAIGNININQ</sequence>
<keyword evidence="4" id="KW-1134">Transmembrane beta strand</keyword>
<evidence type="ECO:0000256" key="1">
    <source>
        <dbReference type="ARBA" id="ARBA00004442"/>
    </source>
</evidence>
<evidence type="ECO:0000256" key="5">
    <source>
        <dbReference type="ARBA" id="ARBA00022692"/>
    </source>
</evidence>
<comment type="caution">
    <text evidence="8">The sequence shown here is derived from an EMBL/GenBank/DDBJ whole genome shotgun (WGS) entry which is preliminary data.</text>
</comment>
<proteinExistence type="inferred from homology"/>
<dbReference type="EMBL" id="VRTY01000126">
    <property type="protein sequence ID" value="TXK26569.1"/>
    <property type="molecule type" value="Genomic_DNA"/>
</dbReference>
<keyword evidence="7" id="KW-0998">Cell outer membrane</keyword>
<dbReference type="GO" id="GO:0015562">
    <property type="term" value="F:efflux transmembrane transporter activity"/>
    <property type="evidence" value="ECO:0007669"/>
    <property type="project" value="InterPro"/>
</dbReference>
<evidence type="ECO:0000256" key="7">
    <source>
        <dbReference type="ARBA" id="ARBA00023237"/>
    </source>
</evidence>
<keyword evidence="6" id="KW-0472">Membrane</keyword>
<organism evidence="8 9">
    <name type="scientific">Pontibacter qinzhouensis</name>
    <dbReference type="NCBI Taxonomy" id="2603253"/>
    <lineage>
        <taxon>Bacteria</taxon>
        <taxon>Pseudomonadati</taxon>
        <taxon>Bacteroidota</taxon>
        <taxon>Cytophagia</taxon>
        <taxon>Cytophagales</taxon>
        <taxon>Hymenobacteraceae</taxon>
        <taxon>Pontibacter</taxon>
    </lineage>
</organism>